<dbReference type="PANTHER" id="PTHR23117">
    <property type="entry name" value="GUANYLATE KINASE-RELATED"/>
    <property type="match status" value="1"/>
</dbReference>
<dbReference type="GO" id="GO:0005524">
    <property type="term" value="F:ATP binding"/>
    <property type="evidence" value="ECO:0007669"/>
    <property type="project" value="UniProtKB-UniRule"/>
</dbReference>
<comment type="subcellular location">
    <subcellularLocation>
        <location evidence="2 13">Cytoplasm</location>
    </subcellularLocation>
</comment>
<evidence type="ECO:0000256" key="7">
    <source>
        <dbReference type="ARBA" id="ARBA00022679"/>
    </source>
</evidence>
<evidence type="ECO:0000259" key="14">
    <source>
        <dbReference type="PROSITE" id="PS50052"/>
    </source>
</evidence>
<dbReference type="InterPro" id="IPR008145">
    <property type="entry name" value="GK/Ca_channel_bsu"/>
</dbReference>
<organism evidence="15 16">
    <name type="scientific">Candidatus Merdivivens pullicola</name>
    <dbReference type="NCBI Taxonomy" id="2840872"/>
    <lineage>
        <taxon>Bacteria</taxon>
        <taxon>Pseudomonadati</taxon>
        <taxon>Bacteroidota</taxon>
        <taxon>Bacteroidia</taxon>
        <taxon>Bacteroidales</taxon>
        <taxon>Muribaculaceae</taxon>
        <taxon>Muribaculaceae incertae sedis</taxon>
        <taxon>Candidatus Merdivivens</taxon>
    </lineage>
</organism>
<dbReference type="Gene3D" id="3.30.63.10">
    <property type="entry name" value="Guanylate Kinase phosphate binding domain"/>
    <property type="match status" value="1"/>
</dbReference>
<gene>
    <name evidence="13 15" type="primary">gmk</name>
    <name evidence="15" type="ORF">IAB81_07620</name>
</gene>
<protein>
    <recommendedName>
        <fullName evidence="5 13">Guanylate kinase</fullName>
        <ecNumber evidence="4 13">2.7.4.8</ecNumber>
    </recommendedName>
    <alternativeName>
        <fullName evidence="11 13">GMP kinase</fullName>
    </alternativeName>
</protein>
<reference evidence="15" key="2">
    <citation type="journal article" date="2021" name="PeerJ">
        <title>Extensive microbial diversity within the chicken gut microbiome revealed by metagenomics and culture.</title>
        <authorList>
            <person name="Gilroy R."/>
            <person name="Ravi A."/>
            <person name="Getino M."/>
            <person name="Pursley I."/>
            <person name="Horton D.L."/>
            <person name="Alikhan N.F."/>
            <person name="Baker D."/>
            <person name="Gharbi K."/>
            <person name="Hall N."/>
            <person name="Watson M."/>
            <person name="Adriaenssens E.M."/>
            <person name="Foster-Nyarko E."/>
            <person name="Jarju S."/>
            <person name="Secka A."/>
            <person name="Antonio M."/>
            <person name="Oren A."/>
            <person name="Chaudhuri R.R."/>
            <person name="La Ragione R."/>
            <person name="Hildebrand F."/>
            <person name="Pallen M.J."/>
        </authorList>
    </citation>
    <scope>NUCLEOTIDE SEQUENCE</scope>
    <source>
        <strain evidence="15">B1-8020</strain>
    </source>
</reference>
<dbReference type="GO" id="GO:0004385">
    <property type="term" value="F:GMP kinase activity"/>
    <property type="evidence" value="ECO:0007669"/>
    <property type="project" value="UniProtKB-UniRule"/>
</dbReference>
<reference evidence="15" key="1">
    <citation type="submission" date="2020-10" db="EMBL/GenBank/DDBJ databases">
        <authorList>
            <person name="Gilroy R."/>
        </authorList>
    </citation>
    <scope>NUCLEOTIDE SEQUENCE</scope>
    <source>
        <strain evidence="15">B1-8020</strain>
    </source>
</reference>
<evidence type="ECO:0000256" key="2">
    <source>
        <dbReference type="ARBA" id="ARBA00004496"/>
    </source>
</evidence>
<keyword evidence="10 13" id="KW-0067">ATP-binding</keyword>
<comment type="function">
    <text evidence="1 13">Essential for recycling GMP and indirectly, cGMP.</text>
</comment>
<dbReference type="NCBIfam" id="TIGR03263">
    <property type="entry name" value="guanyl_kin"/>
    <property type="match status" value="1"/>
</dbReference>
<keyword evidence="7 13" id="KW-0808">Transferase</keyword>
<dbReference type="AlphaFoldDB" id="A0A9D9NH66"/>
<proteinExistence type="inferred from homology"/>
<keyword evidence="6 13" id="KW-0963">Cytoplasm</keyword>
<evidence type="ECO:0000256" key="11">
    <source>
        <dbReference type="ARBA" id="ARBA00030128"/>
    </source>
</evidence>
<evidence type="ECO:0000256" key="6">
    <source>
        <dbReference type="ARBA" id="ARBA00022490"/>
    </source>
</evidence>
<evidence type="ECO:0000256" key="9">
    <source>
        <dbReference type="ARBA" id="ARBA00022777"/>
    </source>
</evidence>
<comment type="catalytic activity">
    <reaction evidence="12 13">
        <text>GMP + ATP = GDP + ADP</text>
        <dbReference type="Rhea" id="RHEA:20780"/>
        <dbReference type="ChEBI" id="CHEBI:30616"/>
        <dbReference type="ChEBI" id="CHEBI:58115"/>
        <dbReference type="ChEBI" id="CHEBI:58189"/>
        <dbReference type="ChEBI" id="CHEBI:456216"/>
        <dbReference type="EC" id="2.7.4.8"/>
    </reaction>
</comment>
<keyword evidence="8 13" id="KW-0547">Nucleotide-binding</keyword>
<dbReference type="InterPro" id="IPR008144">
    <property type="entry name" value="Guanylate_kin-like_dom"/>
</dbReference>
<evidence type="ECO:0000256" key="10">
    <source>
        <dbReference type="ARBA" id="ARBA00022840"/>
    </source>
</evidence>
<dbReference type="PROSITE" id="PS50052">
    <property type="entry name" value="GUANYLATE_KINASE_2"/>
    <property type="match status" value="1"/>
</dbReference>
<sequence>MNNRKVIIFSAPSGAGKSTIVGKMLERFPQLEFSISATSRAPRGNETNGKEYYFFDTSAFRKMISENAFVEYEEVYPGSYYGTLRSELERIWAKGKTIVFDIDVKGGMNLKRIFGQDALSIFIMAPSVEELRRRLLARGTDSPESIEKRIAKAEEENSFSGKFDAIIVNDCLDRAISETAGKIGEFIGKS</sequence>
<name>A0A9D9NH66_9BACT</name>
<keyword evidence="9 13" id="KW-0418">Kinase</keyword>
<comment type="caution">
    <text evidence="15">The sequence shown here is derived from an EMBL/GenBank/DDBJ whole genome shotgun (WGS) entry which is preliminary data.</text>
</comment>
<evidence type="ECO:0000256" key="5">
    <source>
        <dbReference type="ARBA" id="ARBA00016296"/>
    </source>
</evidence>
<dbReference type="SUPFAM" id="SSF52540">
    <property type="entry name" value="P-loop containing nucleoside triphosphate hydrolases"/>
    <property type="match status" value="1"/>
</dbReference>
<evidence type="ECO:0000313" key="15">
    <source>
        <dbReference type="EMBL" id="MBO8473476.1"/>
    </source>
</evidence>
<dbReference type="InterPro" id="IPR017665">
    <property type="entry name" value="Guanylate_kinase"/>
</dbReference>
<evidence type="ECO:0000256" key="3">
    <source>
        <dbReference type="ARBA" id="ARBA00005790"/>
    </source>
</evidence>
<dbReference type="InterPro" id="IPR027417">
    <property type="entry name" value="P-loop_NTPase"/>
</dbReference>
<dbReference type="PANTHER" id="PTHR23117:SF13">
    <property type="entry name" value="GUANYLATE KINASE"/>
    <property type="match status" value="1"/>
</dbReference>
<evidence type="ECO:0000313" key="16">
    <source>
        <dbReference type="Proteomes" id="UP000823604"/>
    </source>
</evidence>
<dbReference type="EMBL" id="JADIMA010000074">
    <property type="protein sequence ID" value="MBO8473476.1"/>
    <property type="molecule type" value="Genomic_DNA"/>
</dbReference>
<accession>A0A9D9NH66</accession>
<dbReference type="Gene3D" id="3.40.50.300">
    <property type="entry name" value="P-loop containing nucleotide triphosphate hydrolases"/>
    <property type="match status" value="1"/>
</dbReference>
<evidence type="ECO:0000256" key="8">
    <source>
        <dbReference type="ARBA" id="ARBA00022741"/>
    </source>
</evidence>
<evidence type="ECO:0000256" key="12">
    <source>
        <dbReference type="ARBA" id="ARBA00048594"/>
    </source>
</evidence>
<dbReference type="GO" id="GO:0005829">
    <property type="term" value="C:cytosol"/>
    <property type="evidence" value="ECO:0007669"/>
    <property type="project" value="TreeGrafter"/>
</dbReference>
<comment type="similarity">
    <text evidence="3 13">Belongs to the guanylate kinase family.</text>
</comment>
<dbReference type="FunFam" id="3.30.63.10:FF:000005">
    <property type="entry name" value="Guanylate kinase"/>
    <property type="match status" value="1"/>
</dbReference>
<evidence type="ECO:0000256" key="4">
    <source>
        <dbReference type="ARBA" id="ARBA00012961"/>
    </source>
</evidence>
<dbReference type="SMART" id="SM00072">
    <property type="entry name" value="GuKc"/>
    <property type="match status" value="1"/>
</dbReference>
<dbReference type="CDD" id="cd00071">
    <property type="entry name" value="GMPK"/>
    <property type="match status" value="1"/>
</dbReference>
<dbReference type="EC" id="2.7.4.8" evidence="4 13"/>
<dbReference type="Proteomes" id="UP000823604">
    <property type="component" value="Unassembled WGS sequence"/>
</dbReference>
<evidence type="ECO:0000256" key="1">
    <source>
        <dbReference type="ARBA" id="ARBA00003531"/>
    </source>
</evidence>
<dbReference type="HAMAP" id="MF_00328">
    <property type="entry name" value="Guanylate_kinase"/>
    <property type="match status" value="1"/>
</dbReference>
<dbReference type="Pfam" id="PF00625">
    <property type="entry name" value="Guanylate_kin"/>
    <property type="match status" value="1"/>
</dbReference>
<evidence type="ECO:0000256" key="13">
    <source>
        <dbReference type="HAMAP-Rule" id="MF_00328"/>
    </source>
</evidence>
<feature type="domain" description="Guanylate kinase-like" evidence="14">
    <location>
        <begin position="4"/>
        <end position="184"/>
    </location>
</feature>
<feature type="binding site" evidence="13">
    <location>
        <begin position="11"/>
        <end position="18"/>
    </location>
    <ligand>
        <name>ATP</name>
        <dbReference type="ChEBI" id="CHEBI:30616"/>
    </ligand>
</feature>